<feature type="domain" description="ExoP galactose-binding-like" evidence="4">
    <location>
        <begin position="721"/>
        <end position="863"/>
    </location>
</feature>
<accession>A0A2U3BDX9</accession>
<dbReference type="Pfam" id="PF01915">
    <property type="entry name" value="Glyco_hydro_3_C"/>
    <property type="match status" value="1"/>
</dbReference>
<reference evidence="5 6" key="1">
    <citation type="submission" date="2018-05" db="EMBL/GenBank/DDBJ databases">
        <title>Vibrio limimaris sp. nov., isolated from marine sediment.</title>
        <authorList>
            <person name="Li C.-M."/>
        </authorList>
    </citation>
    <scope>NUCLEOTIDE SEQUENCE [LARGE SCALE GENOMIC DNA]</scope>
    <source>
        <strain evidence="5 6">E4404</strain>
    </source>
</reference>
<dbReference type="InterPro" id="IPR036962">
    <property type="entry name" value="Glyco_hydro_3_N_sf"/>
</dbReference>
<evidence type="ECO:0000259" key="2">
    <source>
        <dbReference type="Pfam" id="PF00933"/>
    </source>
</evidence>
<dbReference type="Pfam" id="PF18559">
    <property type="entry name" value="Exop_C"/>
    <property type="match status" value="1"/>
</dbReference>
<dbReference type="InterPro" id="IPR036881">
    <property type="entry name" value="Glyco_hydro_3_C_sf"/>
</dbReference>
<dbReference type="RefSeq" id="WP_109318126.1">
    <property type="nucleotide sequence ID" value="NZ_QFWT01000001.1"/>
</dbReference>
<dbReference type="AlphaFoldDB" id="A0A2U3BDX9"/>
<dbReference type="Gene3D" id="3.40.50.1700">
    <property type="entry name" value="Glycoside hydrolase family 3 C-terminal domain"/>
    <property type="match status" value="1"/>
</dbReference>
<dbReference type="InterPro" id="IPR041443">
    <property type="entry name" value="Exop_C"/>
</dbReference>
<evidence type="ECO:0000259" key="3">
    <source>
        <dbReference type="Pfam" id="PF01915"/>
    </source>
</evidence>
<dbReference type="Pfam" id="PF00933">
    <property type="entry name" value="Glyco_hydro_3"/>
    <property type="match status" value="1"/>
</dbReference>
<feature type="domain" description="Glycoside hydrolase family 3 C-terminal" evidence="3">
    <location>
        <begin position="423"/>
        <end position="662"/>
    </location>
</feature>
<dbReference type="OrthoDB" id="9781691at2"/>
<evidence type="ECO:0000313" key="5">
    <source>
        <dbReference type="EMBL" id="PWI34973.1"/>
    </source>
</evidence>
<sequence length="867" mass="96147">MTNDHSTPYFSEWPKIHSAIPADPAIEKKVARIVALMTTKEKVGQMIQPNLRDVTPEEVKQYRLGSILNGGGTWPNENKHASAQEWAQKADEFWYATEEAFENRPFRIPFIWATDAVHGHNNVFGATIFPHNIGLGAARDPELIYRIGEVTAREVCATGLDWTFAPTVAAPRNLRWGRTYEGYSEDPEITYQYAAAMVRGLQGNSQTLRSDQKVISNVKHWVGDGGTDDGVDRGTNQYSEDLLRNIHAMGYFSGLNAGAQVVMSSFNSWADPANYDHHPDYMPEGQTTYNGKIHGSRYLITDVLKQTMGFDGIVVTDWHGHSEVSKCSDGNATYAINAGNDVLMVPVREHWIEVYRQTIKDIESGQIPMARIDDAVTRILRVKMRAGLWSKPCPSKRILGGNNALVGADKHREVAREAVRKSLVLLKNNHNILPLANTTKLLLTGSAADNIQKQCGGWNLTWQGDENTWEDFPGSCTLKDALGKELGTQNLLFDPDLTSDLDVVKDVVDVAIVAFGEAPYSEMMGDIKTWQTLEFSSLKRSYRKDAGKIAQLQAKGIKVVAIFFSGRPLYLNDEISRSDAFVAAFLPGTEGQGITDVIIGDENAQPRYDFRGKLSFSWPNKKRSVAVNRIPPHIPGYQLPESEQSPDGEHAPLFPYGYGLSYHSLTSSQDLNNLPSDDASDEAGNSIIELYGVRATIGDYQLSACHLTTHEYFDVSRNNPIQTDWFKTTPYNYQLQQDAVEVEFQEANTALYLHTSDEEADDLSLYLDNDGILSFAVKIIQVPDSPVTLSAGIDYVAQNSSPETAAAINITKQLQNITPNTWGEISISMAELEQAGVNCRLTDTPFVLYTSGNLHIVIGNIRLALPD</sequence>
<dbReference type="PRINTS" id="PR00133">
    <property type="entry name" value="GLHYDRLASE3"/>
</dbReference>
<organism evidence="5 6">
    <name type="scientific">Vibrio albus</name>
    <dbReference type="NCBI Taxonomy" id="2200953"/>
    <lineage>
        <taxon>Bacteria</taxon>
        <taxon>Pseudomonadati</taxon>
        <taxon>Pseudomonadota</taxon>
        <taxon>Gammaproteobacteria</taxon>
        <taxon>Vibrionales</taxon>
        <taxon>Vibrionaceae</taxon>
        <taxon>Vibrio</taxon>
    </lineage>
</organism>
<protein>
    <submittedName>
        <fullName evidence="5">1,4-beta-D-glucan glucohydrolase</fullName>
    </submittedName>
</protein>
<comment type="caution">
    <text evidence="5">The sequence shown here is derived from an EMBL/GenBank/DDBJ whole genome shotgun (WGS) entry which is preliminary data.</text>
</comment>
<dbReference type="Gene3D" id="3.20.20.300">
    <property type="entry name" value="Glycoside hydrolase, family 3, N-terminal domain"/>
    <property type="match status" value="1"/>
</dbReference>
<dbReference type="SUPFAM" id="SSF52279">
    <property type="entry name" value="Beta-D-glucan exohydrolase, C-terminal domain"/>
    <property type="match status" value="1"/>
</dbReference>
<dbReference type="Proteomes" id="UP000245362">
    <property type="component" value="Unassembled WGS sequence"/>
</dbReference>
<dbReference type="PANTHER" id="PTHR30620">
    <property type="entry name" value="PERIPLASMIC BETA-GLUCOSIDASE-RELATED"/>
    <property type="match status" value="1"/>
</dbReference>
<dbReference type="EMBL" id="QFWT01000001">
    <property type="protein sequence ID" value="PWI34973.1"/>
    <property type="molecule type" value="Genomic_DNA"/>
</dbReference>
<proteinExistence type="predicted"/>
<dbReference type="GO" id="GO:0009251">
    <property type="term" value="P:glucan catabolic process"/>
    <property type="evidence" value="ECO:0007669"/>
    <property type="project" value="TreeGrafter"/>
</dbReference>
<evidence type="ECO:0000313" key="6">
    <source>
        <dbReference type="Proteomes" id="UP000245362"/>
    </source>
</evidence>
<dbReference type="InterPro" id="IPR051915">
    <property type="entry name" value="Cellulose_Degrad_GH3"/>
</dbReference>
<evidence type="ECO:0000259" key="4">
    <source>
        <dbReference type="Pfam" id="PF18559"/>
    </source>
</evidence>
<dbReference type="InterPro" id="IPR017853">
    <property type="entry name" value="GH"/>
</dbReference>
<gene>
    <name evidence="5" type="ORF">DI392_01455</name>
</gene>
<feature type="domain" description="Glycoside hydrolase family 3 N-terminal" evidence="2">
    <location>
        <begin position="38"/>
        <end position="382"/>
    </location>
</feature>
<dbReference type="PANTHER" id="PTHR30620:SF77">
    <property type="entry name" value="LYSOSOMAL BETA GLUCOSIDASE-LIKE"/>
    <property type="match status" value="1"/>
</dbReference>
<dbReference type="InterPro" id="IPR001764">
    <property type="entry name" value="Glyco_hydro_3_N"/>
</dbReference>
<keyword evidence="6" id="KW-1185">Reference proteome</keyword>
<keyword evidence="1 5" id="KW-0378">Hydrolase</keyword>
<evidence type="ECO:0000256" key="1">
    <source>
        <dbReference type="ARBA" id="ARBA00022801"/>
    </source>
</evidence>
<dbReference type="SUPFAM" id="SSF51445">
    <property type="entry name" value="(Trans)glycosidases"/>
    <property type="match status" value="1"/>
</dbReference>
<dbReference type="InterPro" id="IPR002772">
    <property type="entry name" value="Glyco_hydro_3_C"/>
</dbReference>
<dbReference type="GO" id="GO:0008422">
    <property type="term" value="F:beta-glucosidase activity"/>
    <property type="evidence" value="ECO:0007669"/>
    <property type="project" value="TreeGrafter"/>
</dbReference>
<dbReference type="Gene3D" id="2.60.120.430">
    <property type="entry name" value="Galactose-binding lectin"/>
    <property type="match status" value="1"/>
</dbReference>
<name>A0A2U3BDX9_9VIBR</name>